<evidence type="ECO:0000313" key="2">
    <source>
        <dbReference type="EMBL" id="TDQ81514.1"/>
    </source>
</evidence>
<dbReference type="Pfam" id="PF00583">
    <property type="entry name" value="Acetyltransf_1"/>
    <property type="match status" value="1"/>
</dbReference>
<protein>
    <submittedName>
        <fullName evidence="2">Acetyltransferase (GNAT) family protein</fullName>
    </submittedName>
</protein>
<dbReference type="AlphaFoldDB" id="A0A4R6WQP2"/>
<sequence>MRFYIRPFEPGDADWVLAAEAALQAHEIAIFDKRLALTLLPPESSTAAYLDMLWPMLAENHGAMLIGCDEGGRRLGLVAGHVVDEPFPTETPDCTRYGYVSDIYIMPEARGSGLAGQLLDAIAAHLHAADPTLTRLRINVLAANAIARAAYEKAGFVPYEIMYERKLG</sequence>
<dbReference type="OrthoDB" id="9805924at2"/>
<dbReference type="PROSITE" id="PS51186">
    <property type="entry name" value="GNAT"/>
    <property type="match status" value="1"/>
</dbReference>
<name>A0A4R6WQP2_9PROT</name>
<keyword evidence="3" id="KW-1185">Reference proteome</keyword>
<dbReference type="InterPro" id="IPR016181">
    <property type="entry name" value="Acyl_CoA_acyltransferase"/>
</dbReference>
<gene>
    <name evidence="2" type="ORF">A8950_2583</name>
</gene>
<proteinExistence type="predicted"/>
<feature type="domain" description="N-acetyltransferase" evidence="1">
    <location>
        <begin position="3"/>
        <end position="168"/>
    </location>
</feature>
<dbReference type="CDD" id="cd04301">
    <property type="entry name" value="NAT_SF"/>
    <property type="match status" value="1"/>
</dbReference>
<dbReference type="Proteomes" id="UP000295783">
    <property type="component" value="Unassembled WGS sequence"/>
</dbReference>
<evidence type="ECO:0000313" key="3">
    <source>
        <dbReference type="Proteomes" id="UP000295783"/>
    </source>
</evidence>
<dbReference type="InterPro" id="IPR000182">
    <property type="entry name" value="GNAT_dom"/>
</dbReference>
<dbReference type="EMBL" id="SNYW01000009">
    <property type="protein sequence ID" value="TDQ81514.1"/>
    <property type="molecule type" value="Genomic_DNA"/>
</dbReference>
<dbReference type="SUPFAM" id="SSF55729">
    <property type="entry name" value="Acyl-CoA N-acyltransferases (Nat)"/>
    <property type="match status" value="1"/>
</dbReference>
<evidence type="ECO:0000259" key="1">
    <source>
        <dbReference type="PROSITE" id="PS51186"/>
    </source>
</evidence>
<dbReference type="GO" id="GO:0016747">
    <property type="term" value="F:acyltransferase activity, transferring groups other than amino-acyl groups"/>
    <property type="evidence" value="ECO:0007669"/>
    <property type="project" value="InterPro"/>
</dbReference>
<accession>A0A4R6WQP2</accession>
<dbReference type="RefSeq" id="WP_133614065.1">
    <property type="nucleotide sequence ID" value="NZ_SNYW01000009.1"/>
</dbReference>
<dbReference type="Gene3D" id="3.40.630.30">
    <property type="match status" value="1"/>
</dbReference>
<keyword evidence="2" id="KW-0808">Transferase</keyword>
<reference evidence="2 3" key="1">
    <citation type="submission" date="2019-03" db="EMBL/GenBank/DDBJ databases">
        <title>Genomic Encyclopedia of Type Strains, Phase III (KMG-III): the genomes of soil and plant-associated and newly described type strains.</title>
        <authorList>
            <person name="Whitman W."/>
        </authorList>
    </citation>
    <scope>NUCLEOTIDE SEQUENCE [LARGE SCALE GENOMIC DNA]</scope>
    <source>
        <strain evidence="2 3">CGMCC 1.7660</strain>
    </source>
</reference>
<comment type="caution">
    <text evidence="2">The sequence shown here is derived from an EMBL/GenBank/DDBJ whole genome shotgun (WGS) entry which is preliminary data.</text>
</comment>
<organism evidence="2 3">
    <name type="scientific">Dongia mobilis</name>
    <dbReference type="NCBI Taxonomy" id="578943"/>
    <lineage>
        <taxon>Bacteria</taxon>
        <taxon>Pseudomonadati</taxon>
        <taxon>Pseudomonadota</taxon>
        <taxon>Alphaproteobacteria</taxon>
        <taxon>Rhodospirillales</taxon>
        <taxon>Dongiaceae</taxon>
        <taxon>Dongia</taxon>
    </lineage>
</organism>